<proteinExistence type="predicted"/>
<protein>
    <recommendedName>
        <fullName evidence="5">DNA methylase adenine-specific domain-containing protein</fullName>
    </recommendedName>
</protein>
<dbReference type="AlphaFoldDB" id="A0A0P9HG91"/>
<dbReference type="InterPro" id="IPR029063">
    <property type="entry name" value="SAM-dependent_MTases_sf"/>
</dbReference>
<keyword evidence="1" id="KW-0175">Coiled coil</keyword>
<reference evidence="3 4" key="1">
    <citation type="submission" date="2015-09" db="EMBL/GenBank/DDBJ databases">
        <title>Draft genome sequence of Kouleothrix aurantiaca JCM 19913.</title>
        <authorList>
            <person name="Hemp J."/>
        </authorList>
    </citation>
    <scope>NUCLEOTIDE SEQUENCE [LARGE SCALE GENOMIC DNA]</scope>
    <source>
        <strain evidence="3 4">COM-B</strain>
    </source>
</reference>
<accession>A0A0P9HG91</accession>
<name>A0A0P9HG91_9CHLR</name>
<dbReference type="Gene3D" id="3.40.50.150">
    <property type="entry name" value="Vaccinia Virus protein VP39"/>
    <property type="match status" value="1"/>
</dbReference>
<keyword evidence="4" id="KW-1185">Reference proteome</keyword>
<evidence type="ECO:0008006" key="5">
    <source>
        <dbReference type="Google" id="ProtNLM"/>
    </source>
</evidence>
<gene>
    <name evidence="3" type="ORF">SE17_07455</name>
</gene>
<comment type="caution">
    <text evidence="3">The sequence shown here is derived from an EMBL/GenBank/DDBJ whole genome shotgun (WGS) entry which is preliminary data.</text>
</comment>
<dbReference type="Proteomes" id="UP000050509">
    <property type="component" value="Unassembled WGS sequence"/>
</dbReference>
<evidence type="ECO:0000256" key="1">
    <source>
        <dbReference type="SAM" id="Coils"/>
    </source>
</evidence>
<sequence length="523" mass="58324">MAKKRDIQRILDNDLPAVVHAYHAHENGEEIGTPEAQARHEEAGRAILSDPVQARKWHPSRDPAKEIVRKLERLYHMTGHRPYRVFEDFVQICLATQMALPLVGLYARLNDGAVLPFEQEPEELQKIWNDIKARYERGHTNNWPTVYKTFAECWGLLREGPMFEDYNDVLGTVYQELGAANQSGMAQYFTPWGLAQMIAEINLGNGAILRDVTSRMLEAIERWGGAEPYTMMGMVLDLDHPETVKFVFEQNFNQTWPHYDPLTVYEPCIGSAVMMIAGMGLCERWMIDGRYIEWYGIDLDPVCVAMARLQMIGLYGANAYGMLCSMPFMLAEEDLPSQELLFLRVKQAFAYVQYGNALAEEFTRDEQGTLKLIHWTATERGKAWIAGEGDRKAEEKQRQHVAKQAQALKQQQDKAAARLQAVKDKAAATGQELLFDIALPPGEDRGALEADAKHANGHANGNGNGKRNGKAPAETTAGAAGDWNAFVERAQAVKGTAAAANGAKQAQAAVEELAEELTQGTLF</sequence>
<evidence type="ECO:0000313" key="4">
    <source>
        <dbReference type="Proteomes" id="UP000050509"/>
    </source>
</evidence>
<evidence type="ECO:0000256" key="2">
    <source>
        <dbReference type="SAM" id="MobiDB-lite"/>
    </source>
</evidence>
<organism evidence="3 4">
    <name type="scientific">Kouleothrix aurantiaca</name>
    <dbReference type="NCBI Taxonomy" id="186479"/>
    <lineage>
        <taxon>Bacteria</taxon>
        <taxon>Bacillati</taxon>
        <taxon>Chloroflexota</taxon>
        <taxon>Chloroflexia</taxon>
        <taxon>Chloroflexales</taxon>
        <taxon>Roseiflexineae</taxon>
        <taxon>Roseiflexaceae</taxon>
        <taxon>Kouleothrix</taxon>
    </lineage>
</organism>
<dbReference type="EMBL" id="LJCR01000174">
    <property type="protein sequence ID" value="KPV53809.1"/>
    <property type="molecule type" value="Genomic_DNA"/>
</dbReference>
<feature type="coiled-coil region" evidence="1">
    <location>
        <begin position="391"/>
        <end position="425"/>
    </location>
</feature>
<evidence type="ECO:0000313" key="3">
    <source>
        <dbReference type="EMBL" id="KPV53809.1"/>
    </source>
</evidence>
<dbReference type="SUPFAM" id="SSF53335">
    <property type="entry name" value="S-adenosyl-L-methionine-dependent methyltransferases"/>
    <property type="match status" value="1"/>
</dbReference>
<feature type="region of interest" description="Disordered" evidence="2">
    <location>
        <begin position="454"/>
        <end position="476"/>
    </location>
</feature>